<accession>A0A225VK94</accession>
<dbReference type="Proteomes" id="UP000198211">
    <property type="component" value="Unassembled WGS sequence"/>
</dbReference>
<feature type="domain" description="MULE transposase" evidence="1">
    <location>
        <begin position="16"/>
        <end position="115"/>
    </location>
</feature>
<dbReference type="OrthoDB" id="116283at2759"/>
<name>A0A225VK94_9STRA</name>
<comment type="caution">
    <text evidence="2">The sequence shown here is derived from an EMBL/GenBank/DDBJ whole genome shotgun (WGS) entry which is preliminary data.</text>
</comment>
<evidence type="ECO:0000313" key="2">
    <source>
        <dbReference type="EMBL" id="OWZ05514.1"/>
    </source>
</evidence>
<reference evidence="3" key="1">
    <citation type="submission" date="2017-03" db="EMBL/GenBank/DDBJ databases">
        <title>Phytopthora megakarya and P. palmivora, two closely related causual agents of cacao black pod achieved similar genome size and gene model numbers by different mechanisms.</title>
        <authorList>
            <person name="Ali S."/>
            <person name="Shao J."/>
            <person name="Larry D.J."/>
            <person name="Kronmiller B."/>
            <person name="Shen D."/>
            <person name="Strem M.D."/>
            <person name="Melnick R.L."/>
            <person name="Guiltinan M.J."/>
            <person name="Tyler B.M."/>
            <person name="Meinhardt L.W."/>
            <person name="Bailey B.A."/>
        </authorList>
    </citation>
    <scope>NUCLEOTIDE SEQUENCE [LARGE SCALE GENOMIC DNA]</scope>
    <source>
        <strain evidence="3">zdho120</strain>
    </source>
</reference>
<evidence type="ECO:0000259" key="1">
    <source>
        <dbReference type="Pfam" id="PF10551"/>
    </source>
</evidence>
<gene>
    <name evidence="2" type="ORF">PHMEG_00022388</name>
</gene>
<sequence>MQNIVALQARESFLIFHMDATFKLSDLGYPVITCGFTDRTRSYQLAALFIVSQRTKREYYEAIGAFVRLFRKHMNLSIRVDAVMGDAEDAQVNGLGEIREFAARPYLMCFFHVLYNVRKRIRHLPDSTKDTFCLSGQGFAGSGKGMEDSWLRSRYWRWQIYHSPGGYATTNNPCEVFNASIKRYTLRKASDTRRLILKMLTIAEDYSLCISPTQASTEVPPPQEAKRLARTLVTTNRVAVYATCEQYVVRVMYLGDESIEATNSQSIDDLSEVKVPNNAEPIHLYSLESLTDSEKCQQILSIGCQMGGTTRAPYWNAAKWLGCQHKFIQMLVSILQEISFLCARYLWTGSL</sequence>
<dbReference type="AlphaFoldDB" id="A0A225VK94"/>
<evidence type="ECO:0000313" key="3">
    <source>
        <dbReference type="Proteomes" id="UP000198211"/>
    </source>
</evidence>
<organism evidence="2 3">
    <name type="scientific">Phytophthora megakarya</name>
    <dbReference type="NCBI Taxonomy" id="4795"/>
    <lineage>
        <taxon>Eukaryota</taxon>
        <taxon>Sar</taxon>
        <taxon>Stramenopiles</taxon>
        <taxon>Oomycota</taxon>
        <taxon>Peronosporomycetes</taxon>
        <taxon>Peronosporales</taxon>
        <taxon>Peronosporaceae</taxon>
        <taxon>Phytophthora</taxon>
    </lineage>
</organism>
<proteinExistence type="predicted"/>
<dbReference type="EMBL" id="NBNE01004393">
    <property type="protein sequence ID" value="OWZ05514.1"/>
    <property type="molecule type" value="Genomic_DNA"/>
</dbReference>
<protein>
    <recommendedName>
        <fullName evidence="1">MULE transposase domain-containing protein</fullName>
    </recommendedName>
</protein>
<dbReference type="Pfam" id="PF10551">
    <property type="entry name" value="MULE"/>
    <property type="match status" value="1"/>
</dbReference>
<dbReference type="InterPro" id="IPR018289">
    <property type="entry name" value="MULE_transposase_dom"/>
</dbReference>
<keyword evidence="3" id="KW-1185">Reference proteome</keyword>